<dbReference type="AlphaFoldDB" id="V8CTA7"/>
<dbReference type="EMBL" id="AZJH01000001">
    <property type="protein sequence ID" value="ETD29946.1"/>
    <property type="molecule type" value="Genomic_DNA"/>
</dbReference>
<evidence type="ECO:0000313" key="1">
    <source>
        <dbReference type="EMBL" id="ETD29946.1"/>
    </source>
</evidence>
<protein>
    <submittedName>
        <fullName evidence="1">Uncharacterized protein</fullName>
    </submittedName>
</protein>
<keyword evidence="2" id="KW-1185">Reference proteome</keyword>
<reference evidence="1 2" key="1">
    <citation type="submission" date="2013-10" db="EMBL/GenBank/DDBJ databases">
        <title>The Genome Sequence of Prevotella nigrescens CC14M.</title>
        <authorList>
            <consortium name="The Broad Institute Genomics Platform"/>
            <person name="Earl A."/>
            <person name="Allen-Vercoe E."/>
            <person name="Daigneault M."/>
            <person name="Young S.K."/>
            <person name="Zeng Q."/>
            <person name="Gargeya S."/>
            <person name="Fitzgerald M."/>
            <person name="Abouelleil A."/>
            <person name="Alvarado L."/>
            <person name="Chapman S.B."/>
            <person name="Gainer-Dewar J."/>
            <person name="Goldberg J."/>
            <person name="Griggs A."/>
            <person name="Gujja S."/>
            <person name="Hansen M."/>
            <person name="Howarth C."/>
            <person name="Imamovic A."/>
            <person name="Ireland A."/>
            <person name="Larimer J."/>
            <person name="McCowan C."/>
            <person name="Murphy C."/>
            <person name="Pearson M."/>
            <person name="Poon T.W."/>
            <person name="Priest M."/>
            <person name="Roberts A."/>
            <person name="Saif S."/>
            <person name="Shea T."/>
            <person name="Sykes S."/>
            <person name="Wortman J."/>
            <person name="Nusbaum C."/>
            <person name="Birren B."/>
        </authorList>
    </citation>
    <scope>NUCLEOTIDE SEQUENCE [LARGE SCALE GENOMIC DNA]</scope>
    <source>
        <strain evidence="1 2">CC14M</strain>
    </source>
</reference>
<organism evidence="1 2">
    <name type="scientific">Prevotella nigrescens CC14M</name>
    <dbReference type="NCBI Taxonomy" id="1073366"/>
    <lineage>
        <taxon>Bacteria</taxon>
        <taxon>Pseudomonadati</taxon>
        <taxon>Bacteroidota</taxon>
        <taxon>Bacteroidia</taxon>
        <taxon>Bacteroidales</taxon>
        <taxon>Prevotellaceae</taxon>
        <taxon>Prevotella</taxon>
    </lineage>
</organism>
<evidence type="ECO:0000313" key="2">
    <source>
        <dbReference type="Proteomes" id="UP000018727"/>
    </source>
</evidence>
<accession>V8CTA7</accession>
<gene>
    <name evidence="1" type="ORF">HMPREF1173_00130</name>
</gene>
<sequence length="80" mass="9074">MRCKFRTIACGDGLYMFPVGGSSLRSSLANGSDFFPCDSFVMKSMLMERFLRSMALSCALNQNYLPDRLLLRFNSRESVD</sequence>
<dbReference type="Proteomes" id="UP000018727">
    <property type="component" value="Unassembled WGS sequence"/>
</dbReference>
<dbReference type="HOGENOM" id="CLU_2586811_0_0_10"/>
<comment type="caution">
    <text evidence="1">The sequence shown here is derived from an EMBL/GenBank/DDBJ whole genome shotgun (WGS) entry which is preliminary data.</text>
</comment>
<name>V8CTA7_9BACT</name>
<proteinExistence type="predicted"/>